<dbReference type="NCBIfam" id="TIGR02544">
    <property type="entry name" value="III_secr_YscJ"/>
    <property type="match status" value="1"/>
</dbReference>
<dbReference type="InterPro" id="IPR043427">
    <property type="entry name" value="YscJ/FliF"/>
</dbReference>
<dbReference type="InterPro" id="IPR003282">
    <property type="entry name" value="T3SS_SctJ"/>
</dbReference>
<dbReference type="RefSeq" id="WP_342076480.1">
    <property type="nucleotide sequence ID" value="NZ_CP151767.2"/>
</dbReference>
<keyword evidence="4 8" id="KW-0472">Membrane</keyword>
<keyword evidence="11" id="KW-1185">Reference proteome</keyword>
<sequence>MVHRRIRTSLLLALPLLLMGCKEAIYTNLSARAVNEMVATLISANVSASRKEVEAGVYSLMIDKQDLAIATIILDQHGLPSREFRAMDDVFTAEGLVGTPFEEQVRYAFALEQQLTQDIVSIAGVRDAGVTISLPRDEQRGRNEARPGSASVIVHHEVNFNVQAAIPKIKTLISGAIADLDYEQVAVVSFPVVRSEVTVTAPEVSEANVFGMNSALFIAAGLLMAICFCIYQLACAALRSRR</sequence>
<dbReference type="GO" id="GO:0009306">
    <property type="term" value="P:protein secretion"/>
    <property type="evidence" value="ECO:0007669"/>
    <property type="project" value="InterPro"/>
</dbReference>
<evidence type="ECO:0000256" key="4">
    <source>
        <dbReference type="ARBA" id="ARBA00023136"/>
    </source>
</evidence>
<comment type="subcellular location">
    <subcellularLocation>
        <location evidence="1">Cell outer membrane</location>
        <topology evidence="1">Lipid-anchor</topology>
    </subcellularLocation>
</comment>
<dbReference type="Pfam" id="PF01514">
    <property type="entry name" value="YscJ_FliF"/>
    <property type="match status" value="1"/>
</dbReference>
<accession>A0AAN0M9Q2</accession>
<dbReference type="GO" id="GO:0009279">
    <property type="term" value="C:cell outer membrane"/>
    <property type="evidence" value="ECO:0007669"/>
    <property type="project" value="UniProtKB-SubCell"/>
</dbReference>
<evidence type="ECO:0000256" key="3">
    <source>
        <dbReference type="ARBA" id="ARBA00022729"/>
    </source>
</evidence>
<dbReference type="Gene3D" id="3.30.70.1530">
    <property type="entry name" value="Hypothetical protein rpa1041"/>
    <property type="match status" value="1"/>
</dbReference>
<dbReference type="InterPro" id="IPR006182">
    <property type="entry name" value="FliF_N_dom"/>
</dbReference>
<reference evidence="10" key="1">
    <citation type="submission" date="2024-08" db="EMBL/GenBank/DDBJ databases">
        <title>Phylogenomic analyses of a clade within the roseobacter group suggest taxonomic reassignments of species of the genera Aestuariivita, Citreicella, Loktanella, Nautella, Pelagibaca, Ruegeria, Thalassobius, Thiobacimonas and Tropicibacter, and the proposal o.</title>
        <authorList>
            <person name="Jeon C.O."/>
        </authorList>
    </citation>
    <scope>NUCLEOTIDE SEQUENCE</scope>
    <source>
        <strain evidence="10">SS1-5</strain>
    </source>
</reference>
<proteinExistence type="inferred from homology"/>
<dbReference type="Proteomes" id="UP001470809">
    <property type="component" value="Chromosome"/>
</dbReference>
<keyword evidence="5 8" id="KW-0564">Palmitate</keyword>
<evidence type="ECO:0000313" key="10">
    <source>
        <dbReference type="EMBL" id="WZU67168.1"/>
    </source>
</evidence>
<evidence type="ECO:0000259" key="9">
    <source>
        <dbReference type="Pfam" id="PF01514"/>
    </source>
</evidence>
<evidence type="ECO:0000256" key="7">
    <source>
        <dbReference type="ARBA" id="ARBA00023288"/>
    </source>
</evidence>
<dbReference type="PANTHER" id="PTHR30046:SF2">
    <property type="entry name" value="YOP PROTEINS TRANSLOCATION LIPOPROTEIN J"/>
    <property type="match status" value="1"/>
</dbReference>
<dbReference type="InterPro" id="IPR045851">
    <property type="entry name" value="AMP-bd_C_sf"/>
</dbReference>
<evidence type="ECO:0000256" key="5">
    <source>
        <dbReference type="ARBA" id="ARBA00023139"/>
    </source>
</evidence>
<keyword evidence="7 8" id="KW-0449">Lipoprotein</keyword>
<name>A0AAN0M9Q2_9RHOB</name>
<comment type="similarity">
    <text evidence="2 8">Belongs to the YscJ lipoprotein family.</text>
</comment>
<gene>
    <name evidence="10" type="primary">sctJ</name>
    <name evidence="10" type="ORF">AABB31_19755</name>
</gene>
<dbReference type="AlphaFoldDB" id="A0AAN0M9Q2"/>
<evidence type="ECO:0000256" key="8">
    <source>
        <dbReference type="RuleBase" id="RU364102"/>
    </source>
</evidence>
<keyword evidence="8" id="KW-1133">Transmembrane helix</keyword>
<evidence type="ECO:0000256" key="6">
    <source>
        <dbReference type="ARBA" id="ARBA00023237"/>
    </source>
</evidence>
<evidence type="ECO:0000256" key="1">
    <source>
        <dbReference type="ARBA" id="ARBA00004459"/>
    </source>
</evidence>
<feature type="transmembrane region" description="Helical" evidence="8">
    <location>
        <begin position="215"/>
        <end position="238"/>
    </location>
</feature>
<dbReference type="PRINTS" id="PR01338">
    <property type="entry name" value="TYPE3OMKPROT"/>
</dbReference>
<dbReference type="PROSITE" id="PS51257">
    <property type="entry name" value="PROKAR_LIPOPROTEIN"/>
    <property type="match status" value="1"/>
</dbReference>
<evidence type="ECO:0000313" key="11">
    <source>
        <dbReference type="Proteomes" id="UP001470809"/>
    </source>
</evidence>
<keyword evidence="6 8" id="KW-0998">Cell outer membrane</keyword>
<organism evidence="10 11">
    <name type="scientific">Yoonia rhodophyticola</name>
    <dbReference type="NCBI Taxonomy" id="3137370"/>
    <lineage>
        <taxon>Bacteria</taxon>
        <taxon>Pseudomonadati</taxon>
        <taxon>Pseudomonadota</taxon>
        <taxon>Alphaproteobacteria</taxon>
        <taxon>Rhodobacterales</taxon>
        <taxon>Paracoccaceae</taxon>
        <taxon>Yoonia</taxon>
    </lineage>
</organism>
<feature type="domain" description="Flagellar M-ring N-terminal" evidence="9">
    <location>
        <begin position="24"/>
        <end position="188"/>
    </location>
</feature>
<keyword evidence="8" id="KW-0812">Transmembrane</keyword>
<protein>
    <recommendedName>
        <fullName evidence="8">Lipoprotein</fullName>
    </recommendedName>
</protein>
<dbReference type="Gene3D" id="3.30.300.30">
    <property type="match status" value="1"/>
</dbReference>
<keyword evidence="3 8" id="KW-0732">Signal</keyword>
<dbReference type="PANTHER" id="PTHR30046">
    <property type="entry name" value="FLAGELLAR M-RING PROTEIN"/>
    <property type="match status" value="1"/>
</dbReference>
<dbReference type="EMBL" id="CP151767">
    <property type="protein sequence ID" value="WZU67168.1"/>
    <property type="molecule type" value="Genomic_DNA"/>
</dbReference>
<evidence type="ECO:0000256" key="2">
    <source>
        <dbReference type="ARBA" id="ARBA00009509"/>
    </source>
</evidence>
<dbReference type="KEGG" id="yrh:AABB31_19755"/>